<feature type="domain" description="EB" evidence="1">
    <location>
        <begin position="116"/>
        <end position="165"/>
    </location>
</feature>
<evidence type="ECO:0000313" key="2">
    <source>
        <dbReference type="EMBL" id="KAF0307401.1"/>
    </source>
</evidence>
<dbReference type="EMBL" id="VIIS01000574">
    <property type="protein sequence ID" value="KAF0307401.1"/>
    <property type="molecule type" value="Genomic_DNA"/>
</dbReference>
<comment type="caution">
    <text evidence="2">The sequence shown here is derived from an EMBL/GenBank/DDBJ whole genome shotgun (WGS) entry which is preliminary data.</text>
</comment>
<evidence type="ECO:0000259" key="1">
    <source>
        <dbReference type="Pfam" id="PF01683"/>
    </source>
</evidence>
<organism evidence="2 3">
    <name type="scientific">Amphibalanus amphitrite</name>
    <name type="common">Striped barnacle</name>
    <name type="synonym">Balanus amphitrite</name>
    <dbReference type="NCBI Taxonomy" id="1232801"/>
    <lineage>
        <taxon>Eukaryota</taxon>
        <taxon>Metazoa</taxon>
        <taxon>Ecdysozoa</taxon>
        <taxon>Arthropoda</taxon>
        <taxon>Crustacea</taxon>
        <taxon>Multicrustacea</taxon>
        <taxon>Cirripedia</taxon>
        <taxon>Thoracica</taxon>
        <taxon>Thoracicalcarea</taxon>
        <taxon>Balanomorpha</taxon>
        <taxon>Balanoidea</taxon>
        <taxon>Balanidae</taxon>
        <taxon>Amphibalaninae</taxon>
        <taxon>Amphibalanus</taxon>
    </lineage>
</organism>
<proteinExistence type="predicted"/>
<dbReference type="OrthoDB" id="5912242at2759"/>
<dbReference type="Pfam" id="PF01683">
    <property type="entry name" value="EB"/>
    <property type="match status" value="1"/>
</dbReference>
<gene>
    <name evidence="2" type="ORF">FJT64_021263</name>
</gene>
<dbReference type="AlphaFoldDB" id="A0A6A4WZB5"/>
<dbReference type="PANTHER" id="PTHR39069">
    <property type="entry name" value="ECDYSONE-INDUCIBLE GENE E1, ISOFORM A"/>
    <property type="match status" value="1"/>
</dbReference>
<sequence>MGSLHQLLHDTNHRLADIFSRQESFAEALVTISSRQESLAETLVTISSRQESFAEAMDTISSRLDTLASRLDTGAAAPRGVVLGAPCRADTECIDLRPDAACGADGRCQCAEGLQEVVAGRCLPYPRLSESCRRDADCLGAVADSACTDGVCSCRWGLLADDGACRKPRLSEPCKLSDHCDSQNAMCDNDFHCSCLFGYWNDGNITCRPYPRLAESCNSTAECEVLTTNATCVKGNQTMMPLDSGFPVSCCCYWCL</sequence>
<keyword evidence="3" id="KW-1185">Reference proteome</keyword>
<reference evidence="2 3" key="1">
    <citation type="submission" date="2019-07" db="EMBL/GenBank/DDBJ databases">
        <title>Draft genome assembly of a fouling barnacle, Amphibalanus amphitrite (Darwin, 1854): The first reference genome for Thecostraca.</title>
        <authorList>
            <person name="Kim W."/>
        </authorList>
    </citation>
    <scope>NUCLEOTIDE SEQUENCE [LARGE SCALE GENOMIC DNA]</scope>
    <source>
        <strain evidence="2">SNU_AA5</strain>
        <tissue evidence="2">Soma without cirri and trophi</tissue>
    </source>
</reference>
<accession>A0A6A4WZB5</accession>
<protein>
    <recommendedName>
        <fullName evidence="1">EB domain-containing protein</fullName>
    </recommendedName>
</protein>
<dbReference type="Proteomes" id="UP000440578">
    <property type="component" value="Unassembled WGS sequence"/>
</dbReference>
<dbReference type="InterPro" id="IPR006149">
    <property type="entry name" value="EB_dom"/>
</dbReference>
<dbReference type="PANTHER" id="PTHR39069:SF8">
    <property type="entry name" value="FI17111P1"/>
    <property type="match status" value="1"/>
</dbReference>
<name>A0A6A4WZB5_AMPAM</name>
<evidence type="ECO:0000313" key="3">
    <source>
        <dbReference type="Proteomes" id="UP000440578"/>
    </source>
</evidence>